<organism evidence="1 2">
    <name type="scientific">Palleniella muris</name>
    <dbReference type="NCBI Taxonomy" id="3038145"/>
    <lineage>
        <taxon>Bacteria</taxon>
        <taxon>Pseudomonadati</taxon>
        <taxon>Bacteroidota</taxon>
        <taxon>Bacteroidia</taxon>
        <taxon>Bacteroidales</taxon>
        <taxon>Prevotellaceae</taxon>
        <taxon>Palleniella</taxon>
    </lineage>
</organism>
<evidence type="ECO:0000313" key="2">
    <source>
        <dbReference type="Proteomes" id="UP000308886"/>
    </source>
</evidence>
<sequence length="103" mass="11930">MEMKYTTNNDILLLLAKRLKDYRLAARMSQKELAEQSGVGQATISHFEQGVNLNLTLNNYISLLRVLGLERRIEEVMPELPMPPMALQKIEKLIPKRVRRNKP</sequence>
<dbReference type="Proteomes" id="UP000308886">
    <property type="component" value="Unassembled WGS sequence"/>
</dbReference>
<reference evidence="1" key="1">
    <citation type="submission" date="2019-04" db="EMBL/GenBank/DDBJ databases">
        <title>Microbes associate with the intestines of laboratory mice.</title>
        <authorList>
            <person name="Navarre W."/>
            <person name="Wong E."/>
            <person name="Huang K."/>
            <person name="Tropini C."/>
            <person name="Ng K."/>
            <person name="Yu B."/>
        </authorList>
    </citation>
    <scope>NUCLEOTIDE SEQUENCE</scope>
    <source>
        <strain evidence="1">NM73_A23</strain>
    </source>
</reference>
<accession>A0AC61QR37</accession>
<keyword evidence="2" id="KW-1185">Reference proteome</keyword>
<gene>
    <name evidence="1" type="ORF">E5358_06935</name>
</gene>
<name>A0AC61QR37_9BACT</name>
<comment type="caution">
    <text evidence="1">The sequence shown here is derived from an EMBL/GenBank/DDBJ whole genome shotgun (WGS) entry which is preliminary data.</text>
</comment>
<protein>
    <submittedName>
        <fullName evidence="1">XRE family transcriptional regulator</fullName>
    </submittedName>
</protein>
<proteinExistence type="predicted"/>
<evidence type="ECO:0000313" key="1">
    <source>
        <dbReference type="EMBL" id="TGX82497.1"/>
    </source>
</evidence>
<dbReference type="EMBL" id="SRZC01000009">
    <property type="protein sequence ID" value="TGX82497.1"/>
    <property type="molecule type" value="Genomic_DNA"/>
</dbReference>